<organism evidence="10">
    <name type="scientific">Noctiluca scintillans</name>
    <name type="common">Sea sparkle</name>
    <name type="synonym">Red tide dinoflagellate</name>
    <dbReference type="NCBI Taxonomy" id="2966"/>
    <lineage>
        <taxon>Eukaryota</taxon>
        <taxon>Sar</taxon>
        <taxon>Alveolata</taxon>
        <taxon>Dinophyceae</taxon>
        <taxon>Noctilucales</taxon>
        <taxon>Noctilucaceae</taxon>
        <taxon>Noctiluca</taxon>
    </lineage>
</organism>
<evidence type="ECO:0000256" key="8">
    <source>
        <dbReference type="ARBA" id="ARBA00023274"/>
    </source>
</evidence>
<dbReference type="AlphaFoldDB" id="A0A7S0ZNG3"/>
<feature type="domain" description="Sm" evidence="9">
    <location>
        <begin position="4"/>
        <end position="78"/>
    </location>
</feature>
<dbReference type="GO" id="GO:0005688">
    <property type="term" value="C:U6 snRNP"/>
    <property type="evidence" value="ECO:0007669"/>
    <property type="project" value="TreeGrafter"/>
</dbReference>
<dbReference type="SUPFAM" id="SSF50182">
    <property type="entry name" value="Sm-like ribonucleoproteins"/>
    <property type="match status" value="1"/>
</dbReference>
<dbReference type="FunFam" id="2.30.30.100:FF:000053">
    <property type="entry name" value="U6 snRNA-associated Sm-like protein LSm2"/>
    <property type="match status" value="1"/>
</dbReference>
<dbReference type="CDD" id="cd01725">
    <property type="entry name" value="LSm2"/>
    <property type="match status" value="1"/>
</dbReference>
<dbReference type="EMBL" id="HBFQ01002580">
    <property type="protein sequence ID" value="CAD8827395.1"/>
    <property type="molecule type" value="Transcribed_RNA"/>
</dbReference>
<evidence type="ECO:0000313" key="10">
    <source>
        <dbReference type="EMBL" id="CAD8827395.1"/>
    </source>
</evidence>
<dbReference type="GO" id="GO:0003723">
    <property type="term" value="F:RNA binding"/>
    <property type="evidence" value="ECO:0007669"/>
    <property type="project" value="UniProtKB-KW"/>
</dbReference>
<evidence type="ECO:0000256" key="1">
    <source>
        <dbReference type="ARBA" id="ARBA00004123"/>
    </source>
</evidence>
<gene>
    <name evidence="10" type="ORF">NSCI0253_LOCUS1741</name>
</gene>
<keyword evidence="6" id="KW-0508">mRNA splicing</keyword>
<keyword evidence="5" id="KW-0694">RNA-binding</keyword>
<comment type="subcellular location">
    <subcellularLocation>
        <location evidence="1">Nucleus</location>
    </subcellularLocation>
</comment>
<dbReference type="PANTHER" id="PTHR13829">
    <property type="entry name" value="SNRNP CORE PROTEIN FAMILY MEMBER"/>
    <property type="match status" value="1"/>
</dbReference>
<dbReference type="GO" id="GO:1990726">
    <property type="term" value="C:Lsm1-7-Pat1 complex"/>
    <property type="evidence" value="ECO:0007669"/>
    <property type="project" value="TreeGrafter"/>
</dbReference>
<name>A0A7S0ZNG3_NOCSC</name>
<dbReference type="GO" id="GO:0071013">
    <property type="term" value="C:catalytic step 2 spliceosome"/>
    <property type="evidence" value="ECO:0007669"/>
    <property type="project" value="TreeGrafter"/>
</dbReference>
<evidence type="ECO:0000256" key="4">
    <source>
        <dbReference type="ARBA" id="ARBA00022728"/>
    </source>
</evidence>
<protein>
    <recommendedName>
        <fullName evidence="9">Sm domain-containing protein</fullName>
    </recommendedName>
</protein>
<evidence type="ECO:0000256" key="6">
    <source>
        <dbReference type="ARBA" id="ARBA00023187"/>
    </source>
</evidence>
<reference evidence="10" key="1">
    <citation type="submission" date="2021-01" db="EMBL/GenBank/DDBJ databases">
        <authorList>
            <person name="Corre E."/>
            <person name="Pelletier E."/>
            <person name="Niang G."/>
            <person name="Scheremetjew M."/>
            <person name="Finn R."/>
            <person name="Kale V."/>
            <person name="Holt S."/>
            <person name="Cochrane G."/>
            <person name="Meng A."/>
            <person name="Brown T."/>
            <person name="Cohen L."/>
        </authorList>
    </citation>
    <scope>NUCLEOTIDE SEQUENCE</scope>
</reference>
<accession>A0A7S0ZNG3</accession>
<dbReference type="PANTHER" id="PTHR13829:SF2">
    <property type="entry name" value="U6 SNRNA-ASSOCIATED SM-LIKE PROTEIN LSM2"/>
    <property type="match status" value="1"/>
</dbReference>
<dbReference type="GO" id="GO:0000932">
    <property type="term" value="C:P-body"/>
    <property type="evidence" value="ECO:0007669"/>
    <property type="project" value="TreeGrafter"/>
</dbReference>
<evidence type="ECO:0000256" key="3">
    <source>
        <dbReference type="ARBA" id="ARBA00022664"/>
    </source>
</evidence>
<sequence>MLFFSFFQSLVEKGATVTVELKNDTCVTGTLTSVDQYLNVKLANVSVDDSEKHPYLLGLRTCFIRGSTVRFVHLPKKDVELDLLQDACRREHHKDRGIT</sequence>
<dbReference type="Pfam" id="PF01423">
    <property type="entry name" value="LSM"/>
    <property type="match status" value="1"/>
</dbReference>
<dbReference type="GO" id="GO:0000398">
    <property type="term" value="P:mRNA splicing, via spliceosome"/>
    <property type="evidence" value="ECO:0007669"/>
    <property type="project" value="TreeGrafter"/>
</dbReference>
<dbReference type="Gene3D" id="2.30.30.100">
    <property type="match status" value="1"/>
</dbReference>
<keyword evidence="8" id="KW-0687">Ribonucleoprotein</keyword>
<dbReference type="InterPro" id="IPR016654">
    <property type="entry name" value="U6_snRNA_Lsm2"/>
</dbReference>
<evidence type="ECO:0000256" key="2">
    <source>
        <dbReference type="ARBA" id="ARBA00006850"/>
    </source>
</evidence>
<proteinExistence type="inferred from homology"/>
<dbReference type="InterPro" id="IPR001163">
    <property type="entry name" value="Sm_dom_euk/arc"/>
</dbReference>
<dbReference type="InterPro" id="IPR010920">
    <property type="entry name" value="LSM_dom_sf"/>
</dbReference>
<keyword evidence="3" id="KW-0507">mRNA processing</keyword>
<dbReference type="SMART" id="SM00651">
    <property type="entry name" value="Sm"/>
    <property type="match status" value="1"/>
</dbReference>
<keyword evidence="7" id="KW-0539">Nucleus</keyword>
<dbReference type="InterPro" id="IPR047575">
    <property type="entry name" value="Sm"/>
</dbReference>
<dbReference type="PROSITE" id="PS52002">
    <property type="entry name" value="SM"/>
    <property type="match status" value="1"/>
</dbReference>
<comment type="similarity">
    <text evidence="2">Belongs to the snRNP Sm proteins family.</text>
</comment>
<keyword evidence="4" id="KW-0747">Spliceosome</keyword>
<evidence type="ECO:0000256" key="7">
    <source>
        <dbReference type="ARBA" id="ARBA00023242"/>
    </source>
</evidence>
<evidence type="ECO:0000256" key="5">
    <source>
        <dbReference type="ARBA" id="ARBA00022884"/>
    </source>
</evidence>
<dbReference type="GO" id="GO:0046540">
    <property type="term" value="C:U4/U6 x U5 tri-snRNP complex"/>
    <property type="evidence" value="ECO:0007669"/>
    <property type="project" value="TreeGrafter"/>
</dbReference>
<dbReference type="GO" id="GO:0071011">
    <property type="term" value="C:precatalytic spliceosome"/>
    <property type="evidence" value="ECO:0007669"/>
    <property type="project" value="TreeGrafter"/>
</dbReference>
<evidence type="ECO:0000259" key="9">
    <source>
        <dbReference type="PROSITE" id="PS52002"/>
    </source>
</evidence>